<sequence>MISDFKESKCPLCRQELASDEYDKALTELQTKVEESYKIEQKSLEKDYKTKLEQIQIQQNELLENQKQSHEAEIKRLESDISESYKKQLEFMEKNYDSMTKQSQKQFTELKKQLDSEHKKGLIEKEKQIKALKKEQDAFKKSVIDATKAEFEIKSGKLHEQLHEREIQISRFKDEVEGLKKQLTQSQSELKGEVGELDLYATLTEAFPQDHFRRQKRGTSSGDLIQRIRTTSTVLDTPIIYDNKAANTVTKSDITKARAYQKMHGTNYVLIVSSNLPKTSVPNELLGEKDGIILVHPSIVVEVSKKIREGIIEISKLSLGKEDRQEKQDKLYSYIMSQEFSLVLKSLSDLNEKLYNLQSKEERDHQTLWKNRKSLQEELLKAYNDLSSGIESIIQDSNALVCGDVS</sequence>
<evidence type="ECO:0000313" key="2">
    <source>
        <dbReference type="EMBL" id="EGG41357.1"/>
    </source>
</evidence>
<evidence type="ECO:0000256" key="1">
    <source>
        <dbReference type="SAM" id="Coils"/>
    </source>
</evidence>
<protein>
    <submittedName>
        <fullName evidence="2">Uncharacterized protein conserved in bacteria</fullName>
    </submittedName>
</protein>
<organism evidence="2">
    <name type="scientific">Candidatus Nitrosarchaeum limnium SFB1</name>
    <dbReference type="NCBI Taxonomy" id="886738"/>
    <lineage>
        <taxon>Archaea</taxon>
        <taxon>Nitrososphaerota</taxon>
        <taxon>Nitrososphaeria</taxon>
        <taxon>Nitrosopumilales</taxon>
        <taxon>Nitrosopumilaceae</taxon>
        <taxon>Nitrosarchaeum</taxon>
    </lineage>
</organism>
<dbReference type="HOGENOM" id="CLU_677245_0_0_2"/>
<dbReference type="Pfam" id="PF09903">
    <property type="entry name" value="DUF2130"/>
    <property type="match status" value="1"/>
</dbReference>
<dbReference type="EMBL" id="AEGP01000065">
    <property type="protein sequence ID" value="EGG41357.1"/>
    <property type="molecule type" value="Genomic_DNA"/>
</dbReference>
<reference evidence="2" key="1">
    <citation type="journal article" date="2011" name="PLoS ONE">
        <title>Genome of a low-salinity ammonia-oxidizing archaeon determined by single-cell and metagenomic analysis.</title>
        <authorList>
            <person name="Blainey P.C."/>
            <person name="Mosier A.C."/>
            <person name="Potanina A."/>
            <person name="Francis C.A."/>
            <person name="Quake S.R."/>
        </authorList>
    </citation>
    <scope>NUCLEOTIDE SEQUENCE [LARGE SCALE GENOMIC DNA]</scope>
    <source>
        <strain evidence="2">SFB1</strain>
    </source>
</reference>
<dbReference type="STRING" id="886738.Nlim_1816"/>
<dbReference type="Proteomes" id="UP000004348">
    <property type="component" value="Chromosome"/>
</dbReference>
<name>F3KMR5_9ARCH</name>
<keyword evidence="1" id="KW-0175">Coiled coil</keyword>
<dbReference type="InterPro" id="IPR019219">
    <property type="entry name" value="DUF2130"/>
</dbReference>
<proteinExistence type="predicted"/>
<accession>F3KMR5</accession>
<comment type="caution">
    <text evidence="2">The sequence shown here is derived from an EMBL/GenBank/DDBJ whole genome shotgun (WGS) entry which is preliminary data.</text>
</comment>
<gene>
    <name evidence="2" type="ORF">Nlim_1816</name>
</gene>
<feature type="coiled-coil region" evidence="1">
    <location>
        <begin position="41"/>
        <end position="189"/>
    </location>
</feature>
<dbReference type="AlphaFoldDB" id="F3KMR5"/>